<keyword evidence="3" id="KW-1185">Reference proteome</keyword>
<reference evidence="2 3" key="1">
    <citation type="journal article" date="2023" name="Insect Mol. Biol.">
        <title>Genome sequencing provides insights into the evolution of gene families encoding plant cell wall-degrading enzymes in longhorned beetles.</title>
        <authorList>
            <person name="Shin N.R."/>
            <person name="Okamura Y."/>
            <person name="Kirsch R."/>
            <person name="Pauchet Y."/>
        </authorList>
    </citation>
    <scope>NUCLEOTIDE SEQUENCE [LARGE SCALE GENOMIC DNA]</scope>
    <source>
        <strain evidence="2">EAD_L_NR</strain>
    </source>
</reference>
<evidence type="ECO:0000313" key="2">
    <source>
        <dbReference type="EMBL" id="KAJ8926131.1"/>
    </source>
</evidence>
<feature type="region of interest" description="Disordered" evidence="1">
    <location>
        <begin position="1"/>
        <end position="35"/>
    </location>
</feature>
<accession>A0AAV8WI42</accession>
<comment type="caution">
    <text evidence="2">The sequence shown here is derived from an EMBL/GenBank/DDBJ whole genome shotgun (WGS) entry which is preliminary data.</text>
</comment>
<evidence type="ECO:0000256" key="1">
    <source>
        <dbReference type="SAM" id="MobiDB-lite"/>
    </source>
</evidence>
<feature type="compositionally biased region" description="Polar residues" evidence="1">
    <location>
        <begin position="22"/>
        <end position="35"/>
    </location>
</feature>
<organism evidence="2 3">
    <name type="scientific">Exocentrus adspersus</name>
    <dbReference type="NCBI Taxonomy" id="1586481"/>
    <lineage>
        <taxon>Eukaryota</taxon>
        <taxon>Metazoa</taxon>
        <taxon>Ecdysozoa</taxon>
        <taxon>Arthropoda</taxon>
        <taxon>Hexapoda</taxon>
        <taxon>Insecta</taxon>
        <taxon>Pterygota</taxon>
        <taxon>Neoptera</taxon>
        <taxon>Endopterygota</taxon>
        <taxon>Coleoptera</taxon>
        <taxon>Polyphaga</taxon>
        <taxon>Cucujiformia</taxon>
        <taxon>Chrysomeloidea</taxon>
        <taxon>Cerambycidae</taxon>
        <taxon>Lamiinae</taxon>
        <taxon>Acanthocinini</taxon>
        <taxon>Exocentrus</taxon>
    </lineage>
</organism>
<dbReference type="EMBL" id="JANEYG010000001">
    <property type="protein sequence ID" value="KAJ8926131.1"/>
    <property type="molecule type" value="Genomic_DNA"/>
</dbReference>
<name>A0AAV8WI42_9CUCU</name>
<gene>
    <name evidence="2" type="ORF">NQ315_009988</name>
</gene>
<dbReference type="AlphaFoldDB" id="A0AAV8WI42"/>
<protein>
    <submittedName>
        <fullName evidence="2">Uncharacterized protein</fullName>
    </submittedName>
</protein>
<sequence>MNETPKRGSTTPHRNIGYSPLTLPQSPAAGSTQKNLTGLPRVARDIVTDLYNLIQHWNDNHVTGAKIVKEIAVLKANRTKSYPPQLEEYTNQLFNVIQILESYKERFEGIITQIKAFEKLRVNDDPLFISLDTSALTNAIVSVAEAYIGELKFKELVFENIAHSKNDREALAYATCWTHQKHLYSIGEGIGAAPAEARRCTKIKHMAAEAIDIV</sequence>
<proteinExistence type="predicted"/>
<evidence type="ECO:0000313" key="3">
    <source>
        <dbReference type="Proteomes" id="UP001159042"/>
    </source>
</evidence>
<dbReference type="Proteomes" id="UP001159042">
    <property type="component" value="Unassembled WGS sequence"/>
</dbReference>